<reference evidence="2 3" key="1">
    <citation type="journal article" date="2011" name="Nat. Genet.">
        <title>The genome of the mesopolyploid crop species Brassica rapa.</title>
        <authorList>
            <consortium name="Brassica rapa Genome Sequencing Project Consortium"/>
            <person name="Wang X."/>
            <person name="Wang H."/>
            <person name="Wang J."/>
            <person name="Sun R."/>
            <person name="Wu J."/>
            <person name="Liu S."/>
            <person name="Bai Y."/>
            <person name="Mun J.H."/>
            <person name="Bancroft I."/>
            <person name="Cheng F."/>
            <person name="Huang S."/>
            <person name="Li X."/>
            <person name="Hua W."/>
            <person name="Wang J."/>
            <person name="Wang X."/>
            <person name="Freeling M."/>
            <person name="Pires J.C."/>
            <person name="Paterson A.H."/>
            <person name="Chalhoub B."/>
            <person name="Wang B."/>
            <person name="Hayward A."/>
            <person name="Sharpe A.G."/>
            <person name="Park B.S."/>
            <person name="Weisshaar B."/>
            <person name="Liu B."/>
            <person name="Li B."/>
            <person name="Liu B."/>
            <person name="Tong C."/>
            <person name="Song C."/>
            <person name="Duran C."/>
            <person name="Peng C."/>
            <person name="Geng C."/>
            <person name="Koh C."/>
            <person name="Lin C."/>
            <person name="Edwards D."/>
            <person name="Mu D."/>
            <person name="Shen D."/>
            <person name="Soumpourou E."/>
            <person name="Li F."/>
            <person name="Fraser F."/>
            <person name="Conant G."/>
            <person name="Lassalle G."/>
            <person name="King G.J."/>
            <person name="Bonnema G."/>
            <person name="Tang H."/>
            <person name="Wang H."/>
            <person name="Belcram H."/>
            <person name="Zhou H."/>
            <person name="Hirakawa H."/>
            <person name="Abe H."/>
            <person name="Guo H."/>
            <person name="Wang H."/>
            <person name="Jin H."/>
            <person name="Parkin I.A."/>
            <person name="Batley J."/>
            <person name="Kim J.S."/>
            <person name="Just J."/>
            <person name="Li J."/>
            <person name="Xu J."/>
            <person name="Deng J."/>
            <person name="Kim J.A."/>
            <person name="Li J."/>
            <person name="Yu J."/>
            <person name="Meng J."/>
            <person name="Wang J."/>
            <person name="Min J."/>
            <person name="Poulain J."/>
            <person name="Wang J."/>
            <person name="Hatakeyama K."/>
            <person name="Wu K."/>
            <person name="Wang L."/>
            <person name="Fang L."/>
            <person name="Trick M."/>
            <person name="Links M.G."/>
            <person name="Zhao M."/>
            <person name="Jin M."/>
            <person name="Ramchiary N."/>
            <person name="Drou N."/>
            <person name="Berkman P.J."/>
            <person name="Cai Q."/>
            <person name="Huang Q."/>
            <person name="Li R."/>
            <person name="Tabata S."/>
            <person name="Cheng S."/>
            <person name="Zhang S."/>
            <person name="Zhang S."/>
            <person name="Huang S."/>
            <person name="Sato S."/>
            <person name="Sun S."/>
            <person name="Kwon S.J."/>
            <person name="Choi S.R."/>
            <person name="Lee T.H."/>
            <person name="Fan W."/>
            <person name="Zhao X."/>
            <person name="Tan X."/>
            <person name="Xu X."/>
            <person name="Wang Y."/>
            <person name="Qiu Y."/>
            <person name="Yin Y."/>
            <person name="Li Y."/>
            <person name="Du Y."/>
            <person name="Liao Y."/>
            <person name="Lim Y."/>
            <person name="Narusaka Y."/>
            <person name="Wang Y."/>
            <person name="Wang Z."/>
            <person name="Li Z."/>
            <person name="Wang Z."/>
            <person name="Xiong Z."/>
            <person name="Zhang Z."/>
        </authorList>
    </citation>
    <scope>NUCLEOTIDE SEQUENCE [LARGE SCALE GENOMIC DNA]</scope>
    <source>
        <strain evidence="2 3">cv. Chiifu-401-42</strain>
    </source>
</reference>
<dbReference type="Gene3D" id="3.40.50.80">
    <property type="entry name" value="Nucleotide-binding domain of ferredoxin-NADP reductase (FNR) module"/>
    <property type="match status" value="1"/>
</dbReference>
<dbReference type="EnsemblPlants" id="Bra036886.1">
    <property type="protein sequence ID" value="Bra036886.1-P"/>
    <property type="gene ID" value="Bra036886"/>
</dbReference>
<evidence type="ECO:0000313" key="2">
    <source>
        <dbReference type="EnsemblPlants" id="Bra036886.1-P"/>
    </source>
</evidence>
<keyword evidence="1" id="KW-0285">Flavoprotein</keyword>
<dbReference type="STRING" id="51351.M4F726"/>
<dbReference type="GO" id="GO:0050660">
    <property type="term" value="F:flavin adenine dinucleotide binding"/>
    <property type="evidence" value="ECO:0000318"/>
    <property type="project" value="GO_Central"/>
</dbReference>
<dbReference type="Proteomes" id="UP000011750">
    <property type="component" value="Chromosome A01"/>
</dbReference>
<dbReference type="HOGENOM" id="CLU_934921_0_0_1"/>
<evidence type="ECO:0000256" key="1">
    <source>
        <dbReference type="ARBA" id="ARBA00022630"/>
    </source>
</evidence>
<name>M4F726_BRACM</name>
<dbReference type="GO" id="GO:0010181">
    <property type="term" value="F:FMN binding"/>
    <property type="evidence" value="ECO:0000318"/>
    <property type="project" value="GO_Central"/>
</dbReference>
<protein>
    <recommendedName>
        <fullName evidence="4">Oxidoreductase FAD/NAD(P)-binding domain-containing protein</fullName>
    </recommendedName>
</protein>
<reference evidence="2 3" key="2">
    <citation type="journal article" date="2018" name="Hortic Res">
        <title>Improved Brassica rapa reference genome by single-molecule sequencing and chromosome conformation capture technologies.</title>
        <authorList>
            <person name="Zhang L."/>
            <person name="Cai X."/>
            <person name="Wu J."/>
            <person name="Liu M."/>
            <person name="Grob S."/>
            <person name="Cheng F."/>
            <person name="Liang J."/>
            <person name="Cai C."/>
            <person name="Liu Z."/>
            <person name="Liu B."/>
            <person name="Wang F."/>
            <person name="Li S."/>
            <person name="Liu F."/>
            <person name="Li X."/>
            <person name="Cheng L."/>
            <person name="Yang W."/>
            <person name="Li M.H."/>
            <person name="Grossniklaus U."/>
            <person name="Zheng H."/>
            <person name="Wang X."/>
        </authorList>
    </citation>
    <scope>NUCLEOTIDE SEQUENCE [LARGE SCALE GENOMIC DNA]</scope>
    <source>
        <strain evidence="2 3">cv. Chiifu-401-42</strain>
    </source>
</reference>
<accession>M4F726</accession>
<dbReference type="PANTHER" id="PTHR19384:SF10">
    <property type="entry name" value="NADPH-DEPENDENT DIFLAVIN OXIDOREDUCTASE 1"/>
    <property type="match status" value="1"/>
</dbReference>
<dbReference type="eggNOG" id="KOG1158">
    <property type="taxonomic scope" value="Eukaryota"/>
</dbReference>
<dbReference type="InterPro" id="IPR039261">
    <property type="entry name" value="FNR_nucleotide-bd"/>
</dbReference>
<dbReference type="InParanoid" id="M4F726"/>
<evidence type="ECO:0000313" key="3">
    <source>
        <dbReference type="Proteomes" id="UP000011750"/>
    </source>
</evidence>
<dbReference type="PANTHER" id="PTHR19384">
    <property type="entry name" value="NITRIC OXIDE SYNTHASE-RELATED"/>
    <property type="match status" value="1"/>
</dbReference>
<keyword evidence="3" id="KW-1185">Reference proteome</keyword>
<dbReference type="AlphaFoldDB" id="M4F726"/>
<proteinExistence type="predicted"/>
<dbReference type="Gramene" id="Bra036886.1">
    <property type="protein sequence ID" value="Bra036886.1-P"/>
    <property type="gene ID" value="Bra036886"/>
</dbReference>
<sequence>MSSRCQSHEFSRKHPNSALPEGLWTLLTNFDRKTTDFVYEEELQRFLESGALSELSVAFSREGPTKEYAQHKMMDKNMISQGAYVYVCGDAKGMVRNVHRSLHTIAQEQVWRQFAFISIVITRLRDKNGQDRRLVEHLLGGGIAGDKDRSGNFEERGGRRNNLLSRRLEEFLFELRAVQGKTLRSVGRGGYLRRTRKGFGRGFGQGSKPQRTKHSCLISNARMIRCKESYLAARKVAKVYPHAAGQRGCIKHALYGEVVRKHAPSCDTLLELHVSSLDVIARVPLWLWLRVRCSGSRM</sequence>
<dbReference type="GO" id="GO:0016491">
    <property type="term" value="F:oxidoreductase activity"/>
    <property type="evidence" value="ECO:0000318"/>
    <property type="project" value="GO_Central"/>
</dbReference>
<dbReference type="SUPFAM" id="SSF52343">
    <property type="entry name" value="Ferredoxin reductase-like, C-terminal NADP-linked domain"/>
    <property type="match status" value="1"/>
</dbReference>
<dbReference type="GO" id="GO:0005829">
    <property type="term" value="C:cytosol"/>
    <property type="evidence" value="ECO:0000318"/>
    <property type="project" value="GO_Central"/>
</dbReference>
<evidence type="ECO:0008006" key="4">
    <source>
        <dbReference type="Google" id="ProtNLM"/>
    </source>
</evidence>
<reference evidence="2" key="3">
    <citation type="submission" date="2023-03" db="UniProtKB">
        <authorList>
            <consortium name="EnsemblPlants"/>
        </authorList>
    </citation>
    <scope>IDENTIFICATION</scope>
    <source>
        <strain evidence="2">cv. Chiifu-401-42</strain>
    </source>
</reference>
<organism evidence="2 3">
    <name type="scientific">Brassica campestris</name>
    <name type="common">Field mustard</name>
    <dbReference type="NCBI Taxonomy" id="3711"/>
    <lineage>
        <taxon>Eukaryota</taxon>
        <taxon>Viridiplantae</taxon>
        <taxon>Streptophyta</taxon>
        <taxon>Embryophyta</taxon>
        <taxon>Tracheophyta</taxon>
        <taxon>Spermatophyta</taxon>
        <taxon>Magnoliopsida</taxon>
        <taxon>eudicotyledons</taxon>
        <taxon>Gunneridae</taxon>
        <taxon>Pentapetalae</taxon>
        <taxon>rosids</taxon>
        <taxon>malvids</taxon>
        <taxon>Brassicales</taxon>
        <taxon>Brassicaceae</taxon>
        <taxon>Brassiceae</taxon>
        <taxon>Brassica</taxon>
    </lineage>
</organism>